<protein>
    <submittedName>
        <fullName evidence="1">Uncharacterized protein</fullName>
    </submittedName>
</protein>
<gene>
    <name evidence="1" type="ORF">BV22DRAFT_1132886</name>
</gene>
<organism evidence="1 2">
    <name type="scientific">Leucogyrophana mollusca</name>
    <dbReference type="NCBI Taxonomy" id="85980"/>
    <lineage>
        <taxon>Eukaryota</taxon>
        <taxon>Fungi</taxon>
        <taxon>Dikarya</taxon>
        <taxon>Basidiomycota</taxon>
        <taxon>Agaricomycotina</taxon>
        <taxon>Agaricomycetes</taxon>
        <taxon>Agaricomycetidae</taxon>
        <taxon>Boletales</taxon>
        <taxon>Boletales incertae sedis</taxon>
        <taxon>Leucogyrophana</taxon>
    </lineage>
</organism>
<keyword evidence="2" id="KW-1185">Reference proteome</keyword>
<proteinExistence type="predicted"/>
<sequence>MPTPASTAPRSKRRGNKEKAAPKLQQLEGPLYDESYIQQEHLKNMGSRPPLKDAFVDNPKSPVANFANTALHSPPRYEGVTGFHVETAQKIIRVTLTLYTTPPIVATGDHTDKKAAERLCALSAIYQLHDSGHFDKAPKQVRSSSRALAPPQILLSNGTLVDYERAHSFMDFYCRRYGFRKPDIDLTEERGRRSNSIWEAVMTVGGRRIGMGAAPSKAAAQVECYLDVTQYLESCDPDLWKAFVNASKTGNQYSVT</sequence>
<comment type="caution">
    <text evidence="1">The sequence shown here is derived from an EMBL/GenBank/DDBJ whole genome shotgun (WGS) entry which is preliminary data.</text>
</comment>
<evidence type="ECO:0000313" key="1">
    <source>
        <dbReference type="EMBL" id="KAH7920668.1"/>
    </source>
</evidence>
<dbReference type="Proteomes" id="UP000790709">
    <property type="component" value="Unassembled WGS sequence"/>
</dbReference>
<dbReference type="EMBL" id="MU266565">
    <property type="protein sequence ID" value="KAH7920668.1"/>
    <property type="molecule type" value="Genomic_DNA"/>
</dbReference>
<evidence type="ECO:0000313" key="2">
    <source>
        <dbReference type="Proteomes" id="UP000790709"/>
    </source>
</evidence>
<name>A0ACB8B715_9AGAM</name>
<reference evidence="1" key="1">
    <citation type="journal article" date="2021" name="New Phytol.">
        <title>Evolutionary innovations through gain and loss of genes in the ectomycorrhizal Boletales.</title>
        <authorList>
            <person name="Wu G."/>
            <person name="Miyauchi S."/>
            <person name="Morin E."/>
            <person name="Kuo A."/>
            <person name="Drula E."/>
            <person name="Varga T."/>
            <person name="Kohler A."/>
            <person name="Feng B."/>
            <person name="Cao Y."/>
            <person name="Lipzen A."/>
            <person name="Daum C."/>
            <person name="Hundley H."/>
            <person name="Pangilinan J."/>
            <person name="Johnson J."/>
            <person name="Barry K."/>
            <person name="LaButti K."/>
            <person name="Ng V."/>
            <person name="Ahrendt S."/>
            <person name="Min B."/>
            <person name="Choi I.G."/>
            <person name="Park H."/>
            <person name="Plett J.M."/>
            <person name="Magnuson J."/>
            <person name="Spatafora J.W."/>
            <person name="Nagy L.G."/>
            <person name="Henrissat B."/>
            <person name="Grigoriev I.V."/>
            <person name="Yang Z.L."/>
            <person name="Xu J."/>
            <person name="Martin F.M."/>
        </authorList>
    </citation>
    <scope>NUCLEOTIDE SEQUENCE</scope>
    <source>
        <strain evidence="1">KUC20120723A-06</strain>
    </source>
</reference>
<accession>A0ACB8B715</accession>